<evidence type="ECO:0000313" key="7">
    <source>
        <dbReference type="EMBL" id="MBM7054087.1"/>
    </source>
</evidence>
<dbReference type="RefSeq" id="WP_205082267.1">
    <property type="nucleotide sequence ID" value="NZ_JAFEUF010000032.1"/>
</dbReference>
<dbReference type="CDD" id="cd06171">
    <property type="entry name" value="Sigma70_r4"/>
    <property type="match status" value="1"/>
</dbReference>
<comment type="similarity">
    <text evidence="1">Belongs to the sigma-70 factor family. ECF subfamily.</text>
</comment>
<evidence type="ECO:0000259" key="6">
    <source>
        <dbReference type="Pfam" id="PF08281"/>
    </source>
</evidence>
<feature type="region of interest" description="Disordered" evidence="5">
    <location>
        <begin position="1"/>
        <end position="24"/>
    </location>
</feature>
<evidence type="ECO:0000256" key="3">
    <source>
        <dbReference type="ARBA" id="ARBA00023082"/>
    </source>
</evidence>
<keyword evidence="4" id="KW-0804">Transcription</keyword>
<proteinExistence type="inferred from homology"/>
<keyword evidence="3" id="KW-0731">Sigma factor</keyword>
<gene>
    <name evidence="7" type="ORF">JS521_09465</name>
</gene>
<name>A0ABS2HUJ9_9ACTN</name>
<feature type="domain" description="RNA polymerase sigma factor 70 region 4 type 2" evidence="6">
    <location>
        <begin position="237"/>
        <end position="285"/>
    </location>
</feature>
<evidence type="ECO:0000256" key="1">
    <source>
        <dbReference type="ARBA" id="ARBA00010641"/>
    </source>
</evidence>
<organism evidence="7 8">
    <name type="scientific">Streptomyces durocortorensis</name>
    <dbReference type="NCBI Taxonomy" id="2811104"/>
    <lineage>
        <taxon>Bacteria</taxon>
        <taxon>Bacillati</taxon>
        <taxon>Actinomycetota</taxon>
        <taxon>Actinomycetes</taxon>
        <taxon>Kitasatosporales</taxon>
        <taxon>Streptomycetaceae</taxon>
        <taxon>Streptomyces</taxon>
    </lineage>
</organism>
<evidence type="ECO:0000256" key="5">
    <source>
        <dbReference type="SAM" id="MobiDB-lite"/>
    </source>
</evidence>
<dbReference type="Gene3D" id="1.10.10.10">
    <property type="entry name" value="Winged helix-like DNA-binding domain superfamily/Winged helix DNA-binding domain"/>
    <property type="match status" value="1"/>
</dbReference>
<evidence type="ECO:0000313" key="8">
    <source>
        <dbReference type="Proteomes" id="UP000712045"/>
    </source>
</evidence>
<protein>
    <submittedName>
        <fullName evidence="7">Sigma-70 family RNA polymerase sigma factor</fullName>
    </submittedName>
</protein>
<dbReference type="EMBL" id="JAFEUF010000032">
    <property type="protein sequence ID" value="MBM7054087.1"/>
    <property type="molecule type" value="Genomic_DNA"/>
</dbReference>
<dbReference type="SUPFAM" id="SSF88659">
    <property type="entry name" value="Sigma3 and sigma4 domains of RNA polymerase sigma factors"/>
    <property type="match status" value="1"/>
</dbReference>
<evidence type="ECO:0000256" key="2">
    <source>
        <dbReference type="ARBA" id="ARBA00023015"/>
    </source>
</evidence>
<feature type="compositionally biased region" description="Low complexity" evidence="5">
    <location>
        <begin position="1"/>
        <end position="14"/>
    </location>
</feature>
<sequence length="301" mass="33218">MTTLPAPGSASGPAPVRPGRKLGPIAPTVGSTHAAWLEPTRDRYLASGYTLAELSLHVVLAKSKLSELLRGVGHYPRWEVMHRVAAVLDIPSWPLYRLWQQAALDVGKNSDWIDRSGEGGPAVTTAGSGRPPLAHGALRATVEDGYIRYADVFLTGDARDQVVEDTFAILWLSFDEALASPDIRRYAWNLLRATVKARAAHRDDRPLLAQSAFDTLVLREETDPEAQTDQLAESIELFLAISRLPDNHMDVMVLRHLCGFRIRETSELLGVPIAAVRSDERHARRFITETTELHLTEGPTP</sequence>
<comment type="caution">
    <text evidence="7">The sequence shown here is derived from an EMBL/GenBank/DDBJ whole genome shotgun (WGS) entry which is preliminary data.</text>
</comment>
<reference evidence="7 8" key="1">
    <citation type="submission" date="2021-02" db="EMBL/GenBank/DDBJ databases">
        <title>Genome Streptomyces sp. RHZ10.</title>
        <authorList>
            <person name="Besaury L."/>
        </authorList>
    </citation>
    <scope>NUCLEOTIDE SEQUENCE [LARGE SCALE GENOMIC DNA]</scope>
    <source>
        <strain evidence="7 8">RHZ10</strain>
    </source>
</reference>
<dbReference type="Proteomes" id="UP000712045">
    <property type="component" value="Unassembled WGS sequence"/>
</dbReference>
<evidence type="ECO:0000256" key="4">
    <source>
        <dbReference type="ARBA" id="ARBA00023163"/>
    </source>
</evidence>
<keyword evidence="8" id="KW-1185">Reference proteome</keyword>
<accession>A0ABS2HUJ9</accession>
<keyword evidence="2" id="KW-0805">Transcription regulation</keyword>
<dbReference type="InterPro" id="IPR036388">
    <property type="entry name" value="WH-like_DNA-bd_sf"/>
</dbReference>
<dbReference type="Pfam" id="PF08281">
    <property type="entry name" value="Sigma70_r4_2"/>
    <property type="match status" value="1"/>
</dbReference>
<dbReference type="InterPro" id="IPR013249">
    <property type="entry name" value="RNA_pol_sigma70_r4_t2"/>
</dbReference>
<dbReference type="InterPro" id="IPR013324">
    <property type="entry name" value="RNA_pol_sigma_r3/r4-like"/>
</dbReference>